<proteinExistence type="predicted"/>
<sequence>MTKTLMNRIVLTAALAIAYVGVPLLLGGNAYVLGLIVAALTIAGVAVAWALLGNLGGMVSFGHAAFFGVGSYTSAVLAMKLGVPVFAAMLLGGVGAAVSSIAMLPALRLRGPYFALAILAYAHIFQILATEMTAVTGGAGGLLSIPRFPTLLGFEFGEKLGGYLIVLTIVVLAAFAYDAIRRSTWGLALKAMHDTEVATRVVGVPSTHLKAAMLVLSAFITGVVGAFNAHFISFLDPDYAFSSGWTVLPIAAAIFGGYRTVWGPVVGALAIYLVDQLLFKPILPHGHQMILGVLLCAMILFSPGGLMPALRRRPVKENRHAHA</sequence>
<keyword evidence="3 6" id="KW-0812">Transmembrane</keyword>
<evidence type="ECO:0000256" key="4">
    <source>
        <dbReference type="ARBA" id="ARBA00022989"/>
    </source>
</evidence>
<dbReference type="GO" id="GO:0015658">
    <property type="term" value="F:branched-chain amino acid transmembrane transporter activity"/>
    <property type="evidence" value="ECO:0007669"/>
    <property type="project" value="InterPro"/>
</dbReference>
<gene>
    <name evidence="7" type="ORF">SAMN02982917_1380</name>
</gene>
<evidence type="ECO:0000256" key="2">
    <source>
        <dbReference type="ARBA" id="ARBA00022475"/>
    </source>
</evidence>
<keyword evidence="4 6" id="KW-1133">Transmembrane helix</keyword>
<dbReference type="PANTHER" id="PTHR30482">
    <property type="entry name" value="HIGH-AFFINITY BRANCHED-CHAIN AMINO ACID TRANSPORT SYSTEM PERMEASE"/>
    <property type="match status" value="1"/>
</dbReference>
<feature type="transmembrane region" description="Helical" evidence="6">
    <location>
        <begin position="160"/>
        <end position="180"/>
    </location>
</feature>
<feature type="transmembrane region" description="Helical" evidence="6">
    <location>
        <begin position="265"/>
        <end position="283"/>
    </location>
</feature>
<dbReference type="RefSeq" id="WP_085083612.1">
    <property type="nucleotide sequence ID" value="NZ_FXAK01000002.1"/>
</dbReference>
<dbReference type="InterPro" id="IPR001851">
    <property type="entry name" value="ABC_transp_permease"/>
</dbReference>
<dbReference type="STRING" id="286727.SAMN02982917_1380"/>
<evidence type="ECO:0000256" key="1">
    <source>
        <dbReference type="ARBA" id="ARBA00004651"/>
    </source>
</evidence>
<feature type="transmembrane region" description="Helical" evidence="6">
    <location>
        <begin position="289"/>
        <end position="310"/>
    </location>
</feature>
<evidence type="ECO:0000256" key="5">
    <source>
        <dbReference type="ARBA" id="ARBA00023136"/>
    </source>
</evidence>
<feature type="transmembrane region" description="Helical" evidence="6">
    <location>
        <begin position="59"/>
        <end position="79"/>
    </location>
</feature>
<feature type="transmembrane region" description="Helical" evidence="6">
    <location>
        <begin position="9"/>
        <end position="26"/>
    </location>
</feature>
<dbReference type="OrthoDB" id="9804361at2"/>
<dbReference type="Pfam" id="PF02653">
    <property type="entry name" value="BPD_transp_2"/>
    <property type="match status" value="1"/>
</dbReference>
<evidence type="ECO:0000256" key="3">
    <source>
        <dbReference type="ARBA" id="ARBA00022692"/>
    </source>
</evidence>
<name>A0A1X7E8W6_9PROT</name>
<feature type="transmembrane region" description="Helical" evidence="6">
    <location>
        <begin position="114"/>
        <end position="140"/>
    </location>
</feature>
<feature type="transmembrane region" description="Helical" evidence="6">
    <location>
        <begin position="239"/>
        <end position="258"/>
    </location>
</feature>
<protein>
    <submittedName>
        <fullName evidence="7">Amino acid/amide ABC transporter membrane protein 2, HAAT family</fullName>
    </submittedName>
</protein>
<dbReference type="AlphaFoldDB" id="A0A1X7E8W6"/>
<dbReference type="CDD" id="cd06581">
    <property type="entry name" value="TM_PBP1_LivM_like"/>
    <property type="match status" value="1"/>
</dbReference>
<accession>A0A1X7E8W6</accession>
<feature type="transmembrane region" description="Helical" evidence="6">
    <location>
        <begin position="211"/>
        <end position="233"/>
    </location>
</feature>
<comment type="subcellular location">
    <subcellularLocation>
        <location evidence="1">Cell membrane</location>
        <topology evidence="1">Multi-pass membrane protein</topology>
    </subcellularLocation>
</comment>
<dbReference type="GO" id="GO:0005886">
    <property type="term" value="C:plasma membrane"/>
    <property type="evidence" value="ECO:0007669"/>
    <property type="project" value="UniProtKB-SubCell"/>
</dbReference>
<keyword evidence="5 6" id="KW-0472">Membrane</keyword>
<reference evidence="7 8" key="1">
    <citation type="submission" date="2017-04" db="EMBL/GenBank/DDBJ databases">
        <authorList>
            <person name="Afonso C.L."/>
            <person name="Miller P.J."/>
            <person name="Scott M.A."/>
            <person name="Spackman E."/>
            <person name="Goraichik I."/>
            <person name="Dimitrov K.M."/>
            <person name="Suarez D.L."/>
            <person name="Swayne D.E."/>
        </authorList>
    </citation>
    <scope>NUCLEOTIDE SEQUENCE [LARGE SCALE GENOMIC DNA]</scope>
    <source>
        <strain evidence="7 8">A2P</strain>
    </source>
</reference>
<feature type="transmembrane region" description="Helical" evidence="6">
    <location>
        <begin position="32"/>
        <end position="52"/>
    </location>
</feature>
<dbReference type="InterPro" id="IPR043428">
    <property type="entry name" value="LivM-like"/>
</dbReference>
<keyword evidence="2" id="KW-1003">Cell membrane</keyword>
<evidence type="ECO:0000313" key="8">
    <source>
        <dbReference type="Proteomes" id="UP000192936"/>
    </source>
</evidence>
<dbReference type="EMBL" id="FXAK01000002">
    <property type="protein sequence ID" value="SMF29734.1"/>
    <property type="molecule type" value="Genomic_DNA"/>
</dbReference>
<dbReference type="PANTHER" id="PTHR30482:SF1">
    <property type="entry name" value="BRANCHED-CHAIN AMINO ACID TRANSPORT PERMEASE PROTEIN LIVM-RELATED"/>
    <property type="match status" value="1"/>
</dbReference>
<evidence type="ECO:0000313" key="7">
    <source>
        <dbReference type="EMBL" id="SMF29734.1"/>
    </source>
</evidence>
<dbReference type="Proteomes" id="UP000192936">
    <property type="component" value="Unassembled WGS sequence"/>
</dbReference>
<organism evidence="7 8">
    <name type="scientific">Azospirillum oryzae</name>
    <dbReference type="NCBI Taxonomy" id="286727"/>
    <lineage>
        <taxon>Bacteria</taxon>
        <taxon>Pseudomonadati</taxon>
        <taxon>Pseudomonadota</taxon>
        <taxon>Alphaproteobacteria</taxon>
        <taxon>Rhodospirillales</taxon>
        <taxon>Azospirillaceae</taxon>
        <taxon>Azospirillum</taxon>
    </lineage>
</organism>
<evidence type="ECO:0000256" key="6">
    <source>
        <dbReference type="SAM" id="Phobius"/>
    </source>
</evidence>
<feature type="transmembrane region" description="Helical" evidence="6">
    <location>
        <begin position="85"/>
        <end position="107"/>
    </location>
</feature>